<feature type="compositionally biased region" description="Polar residues" evidence="1">
    <location>
        <begin position="280"/>
        <end position="292"/>
    </location>
</feature>
<dbReference type="OrthoDB" id="10068793at2759"/>
<dbReference type="Proteomes" id="UP000559027">
    <property type="component" value="Unassembled WGS sequence"/>
</dbReference>
<feature type="region of interest" description="Disordered" evidence="1">
    <location>
        <begin position="272"/>
        <end position="369"/>
    </location>
</feature>
<protein>
    <recommendedName>
        <fullName evidence="6">Mucoidy inhibitor A</fullName>
    </recommendedName>
</protein>
<feature type="domain" description="DUF4140" evidence="3">
    <location>
        <begin position="23"/>
        <end position="117"/>
    </location>
</feature>
<comment type="caution">
    <text evidence="4">The sequence shown here is derived from an EMBL/GenBank/DDBJ whole genome shotgun (WGS) entry which is preliminary data.</text>
</comment>
<keyword evidence="5" id="KW-1185">Reference proteome</keyword>
<dbReference type="EMBL" id="JAACJO010000004">
    <property type="protein sequence ID" value="KAF5359448.1"/>
    <property type="molecule type" value="Genomic_DNA"/>
</dbReference>
<dbReference type="NCBIfam" id="TIGR02231">
    <property type="entry name" value="mucoidy inhibitor MuiA family protein"/>
    <property type="match status" value="1"/>
</dbReference>
<gene>
    <name evidence="4" type="ORF">D9756_002931</name>
</gene>
<name>A0A8H5G6V7_9AGAR</name>
<dbReference type="InterPro" id="IPR011935">
    <property type="entry name" value="CHP02231"/>
</dbReference>
<dbReference type="PANTHER" id="PTHR31005:SF8">
    <property type="entry name" value="DUF4139 DOMAIN-CONTAINING PROTEIN"/>
    <property type="match status" value="1"/>
</dbReference>
<dbReference type="InterPro" id="IPR037291">
    <property type="entry name" value="DUF4139"/>
</dbReference>
<feature type="compositionally biased region" description="Low complexity" evidence="1">
    <location>
        <begin position="303"/>
        <end position="321"/>
    </location>
</feature>
<evidence type="ECO:0000256" key="1">
    <source>
        <dbReference type="SAM" id="MobiDB-lite"/>
    </source>
</evidence>
<sequence>MLMDTIQIVASDHPITSVMILKSSKAEISRSFNVSLKEGRNKVTIKKLPRTIDVQSVRLSILNSDGAPSENTHLSGTVCSVSDAPSYDPSKSKLYALEIERSGLLSEKKLLDMQAEVMVTYARTWAGERTGIKDIDTFLDAFRNKGRKSIEAAMKIEEQMAELDSQIQEERRKNTLVKGSINTELGIVIVADNDTQIQLNLTYLVNNTKWTPTYELHVVTGEDGKPSSNVSLHYHASIKQATGEDWTDASLMLSTATADVIVRSIPTLEPVKICGPAPPSVTTVPGPATTQPDRSRPPRRNRSPSPSHNHSPSPPSHNRSPTPRRVRTLSPLADRSYYVRPSSPIQAPTMIIRHPSPQSPPQTVIIPSSTYPDSSSFIVAPDLQSLQETPPDDVLVLSDDEDTLHEGENAQDRTTDIPTKLATQTPMTLTYAVRGKVDISSDGKNHTVTIAILTFKADIEYISIPRVDPRVFLQYKVKNDSAYRLLPGPVSVILDNNYVSRTKFTDLNRNDTFTFTLGDDPSITISYECLTRIAKEGTHKFAEAIDITTYATTVTAQNTHPFAVENLIIRDAVPMSGSDERFKVLLRKPEELVGAKEGEFVEVKDSSDAGVEESNLLVKWEKEQDGLYEYKWKIDANDTVKLETVFDVKAPSDITYLFSNFGIHSKA</sequence>
<dbReference type="Pfam" id="PF13600">
    <property type="entry name" value="DUF4140"/>
    <property type="match status" value="1"/>
</dbReference>
<evidence type="ECO:0000259" key="3">
    <source>
        <dbReference type="Pfam" id="PF13600"/>
    </source>
</evidence>
<proteinExistence type="predicted"/>
<evidence type="ECO:0000259" key="2">
    <source>
        <dbReference type="Pfam" id="PF13598"/>
    </source>
</evidence>
<reference evidence="4 5" key="1">
    <citation type="journal article" date="2020" name="ISME J.">
        <title>Uncovering the hidden diversity of litter-decomposition mechanisms in mushroom-forming fungi.</title>
        <authorList>
            <person name="Floudas D."/>
            <person name="Bentzer J."/>
            <person name="Ahren D."/>
            <person name="Johansson T."/>
            <person name="Persson P."/>
            <person name="Tunlid A."/>
        </authorList>
    </citation>
    <scope>NUCLEOTIDE SEQUENCE [LARGE SCALE GENOMIC DNA]</scope>
    <source>
        <strain evidence="4 5">CBS 146.42</strain>
    </source>
</reference>
<accession>A0A8H5G6V7</accession>
<feature type="domain" description="DUF4139" evidence="2">
    <location>
        <begin position="199"/>
        <end position="651"/>
    </location>
</feature>
<organism evidence="4 5">
    <name type="scientific">Leucocoprinus leucothites</name>
    <dbReference type="NCBI Taxonomy" id="201217"/>
    <lineage>
        <taxon>Eukaryota</taxon>
        <taxon>Fungi</taxon>
        <taxon>Dikarya</taxon>
        <taxon>Basidiomycota</taxon>
        <taxon>Agaricomycotina</taxon>
        <taxon>Agaricomycetes</taxon>
        <taxon>Agaricomycetidae</taxon>
        <taxon>Agaricales</taxon>
        <taxon>Agaricineae</taxon>
        <taxon>Agaricaceae</taxon>
        <taxon>Leucocoprinus</taxon>
    </lineage>
</organism>
<evidence type="ECO:0008006" key="6">
    <source>
        <dbReference type="Google" id="ProtNLM"/>
    </source>
</evidence>
<dbReference type="PANTHER" id="PTHR31005">
    <property type="entry name" value="DUF4139 DOMAIN-CONTAINING PROTEIN"/>
    <property type="match status" value="1"/>
</dbReference>
<dbReference type="AlphaFoldDB" id="A0A8H5G6V7"/>
<dbReference type="Pfam" id="PF13598">
    <property type="entry name" value="DUF4139"/>
    <property type="match status" value="1"/>
</dbReference>
<dbReference type="InterPro" id="IPR025554">
    <property type="entry name" value="DUF4140"/>
</dbReference>
<evidence type="ECO:0000313" key="4">
    <source>
        <dbReference type="EMBL" id="KAF5359448.1"/>
    </source>
</evidence>
<evidence type="ECO:0000313" key="5">
    <source>
        <dbReference type="Proteomes" id="UP000559027"/>
    </source>
</evidence>